<dbReference type="InterPro" id="IPR035940">
    <property type="entry name" value="CAP_sf"/>
</dbReference>
<protein>
    <recommendedName>
        <fullName evidence="3">SCP domain-containing protein</fullName>
    </recommendedName>
</protein>
<feature type="chain" id="PRO_5026190669" description="SCP domain-containing protein" evidence="2">
    <location>
        <begin position="24"/>
        <end position="207"/>
    </location>
</feature>
<name>A0A6G9GXI0_9ACTN</name>
<dbReference type="FunFam" id="3.40.33.10:FF:000010">
    <property type="entry name" value="Predicted protein"/>
    <property type="match status" value="1"/>
</dbReference>
<dbReference type="InterPro" id="IPR034113">
    <property type="entry name" value="SCP_GAPR1-like"/>
</dbReference>
<feature type="domain" description="SCP" evidence="3">
    <location>
        <begin position="56"/>
        <end position="196"/>
    </location>
</feature>
<dbReference type="PANTHER" id="PTHR10334">
    <property type="entry name" value="CYSTEINE-RICH SECRETORY PROTEIN-RELATED"/>
    <property type="match status" value="1"/>
</dbReference>
<dbReference type="SMART" id="SM00198">
    <property type="entry name" value="SCP"/>
    <property type="match status" value="1"/>
</dbReference>
<feature type="compositionally biased region" description="Low complexity" evidence="1">
    <location>
        <begin position="37"/>
        <end position="48"/>
    </location>
</feature>
<dbReference type="InterPro" id="IPR014044">
    <property type="entry name" value="CAP_dom"/>
</dbReference>
<dbReference type="SUPFAM" id="SSF55797">
    <property type="entry name" value="PR-1-like"/>
    <property type="match status" value="1"/>
</dbReference>
<dbReference type="RefSeq" id="WP_167026891.1">
    <property type="nucleotide sequence ID" value="NZ_CP050177.1"/>
</dbReference>
<evidence type="ECO:0000313" key="5">
    <source>
        <dbReference type="Proteomes" id="UP000501179"/>
    </source>
</evidence>
<evidence type="ECO:0000313" key="4">
    <source>
        <dbReference type="EMBL" id="QIQ02607.1"/>
    </source>
</evidence>
<accession>A0A6G9GXI0</accession>
<keyword evidence="2" id="KW-0732">Signal</keyword>
<organism evidence="4 5">
    <name type="scientific">Streptomyces liangshanensis</name>
    <dbReference type="NCBI Taxonomy" id="2717324"/>
    <lineage>
        <taxon>Bacteria</taxon>
        <taxon>Bacillati</taxon>
        <taxon>Actinomycetota</taxon>
        <taxon>Actinomycetes</taxon>
        <taxon>Kitasatosporales</taxon>
        <taxon>Streptomycetaceae</taxon>
        <taxon>Streptomyces</taxon>
    </lineage>
</organism>
<dbReference type="AlphaFoldDB" id="A0A6G9GXI0"/>
<dbReference type="Pfam" id="PF00188">
    <property type="entry name" value="CAP"/>
    <property type="match status" value="1"/>
</dbReference>
<dbReference type="PROSITE" id="PS01009">
    <property type="entry name" value="CRISP_1"/>
    <property type="match status" value="1"/>
</dbReference>
<dbReference type="CDD" id="cd05382">
    <property type="entry name" value="CAP_GAPR1-like"/>
    <property type="match status" value="1"/>
</dbReference>
<dbReference type="InterPro" id="IPR018244">
    <property type="entry name" value="Allrgn_V5/Tpx1_CS"/>
</dbReference>
<reference evidence="4 5" key="1">
    <citation type="submission" date="2020-03" db="EMBL/GenBank/DDBJ databases">
        <title>A novel species.</title>
        <authorList>
            <person name="Gao J."/>
        </authorList>
    </citation>
    <scope>NUCLEOTIDE SEQUENCE [LARGE SCALE GENOMIC DNA]</scope>
    <source>
        <strain evidence="4 5">QMT-12</strain>
    </source>
</reference>
<sequence length="207" mass="22707">MLKRKKFGVLVATAALVGVTAAATPPSRADRPAHTTRSPASAAGSRPALPDTTDGAFLQQVVKAVNRYRARHGAPPVRLDGKLNAYAKSRARQVSSHERLHEGHRGLDRRYGENLYWTGSAERNRLPGPTAVKAWYDEVASYDFRAGGFSHATGHFTQLVWRGSKRIGAARATGRGGEWFENYVVVTFSPPGNVEGRFRENVQVKVR</sequence>
<keyword evidence="5" id="KW-1185">Reference proteome</keyword>
<evidence type="ECO:0000256" key="1">
    <source>
        <dbReference type="SAM" id="MobiDB-lite"/>
    </source>
</evidence>
<dbReference type="Proteomes" id="UP000501179">
    <property type="component" value="Chromosome"/>
</dbReference>
<feature type="region of interest" description="Disordered" evidence="1">
    <location>
        <begin position="23"/>
        <end position="53"/>
    </location>
</feature>
<proteinExistence type="predicted"/>
<evidence type="ECO:0000256" key="2">
    <source>
        <dbReference type="SAM" id="SignalP"/>
    </source>
</evidence>
<dbReference type="GO" id="GO:0005576">
    <property type="term" value="C:extracellular region"/>
    <property type="evidence" value="ECO:0007669"/>
    <property type="project" value="InterPro"/>
</dbReference>
<evidence type="ECO:0000259" key="3">
    <source>
        <dbReference type="SMART" id="SM00198"/>
    </source>
</evidence>
<dbReference type="Gene3D" id="3.40.33.10">
    <property type="entry name" value="CAP"/>
    <property type="match status" value="1"/>
</dbReference>
<dbReference type="InterPro" id="IPR001283">
    <property type="entry name" value="CRISP-related"/>
</dbReference>
<feature type="signal peptide" evidence="2">
    <location>
        <begin position="1"/>
        <end position="23"/>
    </location>
</feature>
<gene>
    <name evidence="4" type="ORF">HA039_10015</name>
</gene>
<dbReference type="PRINTS" id="PR00837">
    <property type="entry name" value="V5TPXLIKE"/>
</dbReference>
<dbReference type="EMBL" id="CP050177">
    <property type="protein sequence ID" value="QIQ02607.1"/>
    <property type="molecule type" value="Genomic_DNA"/>
</dbReference>
<dbReference type="KEGG" id="slia:HA039_10015"/>